<dbReference type="InterPro" id="IPR011990">
    <property type="entry name" value="TPR-like_helical_dom_sf"/>
</dbReference>
<dbReference type="Gene3D" id="3.40.50.1010">
    <property type="entry name" value="5'-nuclease"/>
    <property type="match status" value="1"/>
</dbReference>
<comment type="similarity">
    <text evidence="7">Belongs to the cytochrome b5 family.</text>
</comment>
<dbReference type="Gene3D" id="1.25.40.10">
    <property type="entry name" value="Tetratricopeptide repeat domain"/>
    <property type="match status" value="1"/>
</dbReference>
<dbReference type="InterPro" id="IPR050668">
    <property type="entry name" value="Cytochrome_b5"/>
</dbReference>
<evidence type="ECO:0000313" key="11">
    <source>
        <dbReference type="Proteomes" id="UP000835052"/>
    </source>
</evidence>
<dbReference type="AlphaFoldDB" id="A0A8S1HTV9"/>
<evidence type="ECO:0000256" key="5">
    <source>
        <dbReference type="ARBA" id="ARBA00023004"/>
    </source>
</evidence>
<protein>
    <recommendedName>
        <fullName evidence="9">Cytochrome b5 heme-binding domain-containing protein</fullName>
    </recommendedName>
</protein>
<gene>
    <name evidence="10" type="ORF">CAUJ_LOCUS12399</name>
</gene>
<dbReference type="Pfam" id="PF22695">
    <property type="entry name" value="EST1-like_DNA_bind"/>
    <property type="match status" value="1"/>
</dbReference>
<feature type="domain" description="Cytochrome b5 heme-binding" evidence="9">
    <location>
        <begin position="7"/>
        <end position="86"/>
    </location>
</feature>
<keyword evidence="6" id="KW-0472">Membrane</keyword>
<dbReference type="PROSITE" id="PS50255">
    <property type="entry name" value="CYTOCHROME_B5_2"/>
    <property type="match status" value="1"/>
</dbReference>
<dbReference type="GO" id="GO:0016020">
    <property type="term" value="C:membrane"/>
    <property type="evidence" value="ECO:0007669"/>
    <property type="project" value="UniProtKB-SubCell"/>
</dbReference>
<dbReference type="FunFam" id="3.10.120.10:FF:000002">
    <property type="entry name" value="Cytochrome b5 type B"/>
    <property type="match status" value="1"/>
</dbReference>
<keyword evidence="2" id="KW-0349">Heme</keyword>
<dbReference type="Pfam" id="PF00173">
    <property type="entry name" value="Cyt-b5"/>
    <property type="match status" value="1"/>
</dbReference>
<dbReference type="PANTHER" id="PTHR19359:SF41">
    <property type="entry name" value="GEO08203P1"/>
    <property type="match status" value="1"/>
</dbReference>
<evidence type="ECO:0000256" key="7">
    <source>
        <dbReference type="ARBA" id="ARBA00038168"/>
    </source>
</evidence>
<dbReference type="InterPro" id="IPR054534">
    <property type="entry name" value="EST1-like_DNA_bind"/>
</dbReference>
<accession>A0A8S1HTV9</accession>
<keyword evidence="11" id="KW-1185">Reference proteome</keyword>
<evidence type="ECO:0000259" key="9">
    <source>
        <dbReference type="PROSITE" id="PS50255"/>
    </source>
</evidence>
<sequence length="810" mass="91745">MVAEGSLRTISLAEVEQHNFQNDPKTCWIVMEGKVYDVTNFLMEHPGGEEVITEMAGKDATIAFNDVGHSRDAKEMAKDYLIGVLANGEAPAAPKAEAKPVIKPAAGNSIADILLSPTWTNFLIPTAIGIAVYVLYKAAIRGVNSPKSTAIRKKLRKMLVELERSEGDLLPKIDLFWRTAYYQPIIEQRRSKEEGSDVYCNVLAMMFCGEIQGILAKSVRYAALYNLYLGDLHRYMTDSVQVSVAPVFFQKAVEIDPEQGRAYNQLAILLPSKPENTVLQLRYFLLALVSEQSFTSALKNASNVVRDSIPTEPIEEKLTVELINAILFVFSRETFKEASHAWLECIKKNFSQKNDFEKIYRTKKLVENPKIPFLISIIGLVNRLSVKYSRDGAFLASFETICNAFLALLEKDVVVMEEIDEEDRKMMERRKQRRHFSDEEEEEDIPTTSFKKPLNESSSSESLEMEDYGSNPPRSDDESSDEGIEKSFNDLETERVETGMGDQQKKMQLEYLLLATACEWIYYANGILNEMKKASAKISQSVLKTWDDLCDRVVEQLNRTKRFTTQVLSDLNEETSWMLFGPVLDESSPNRALNQMVFWSQQMSVGVEAPIEKFLMSESVGSDDEEANSLFRRRPSARRQKLEALSRKMREQMLLSDALQPENSGKHLDWVPVYVVVDYDAIVKNVNLATRLIASDAFIFVVPSSVLAECDKMKHTGERVRSALREIQRGQARNRLRIVEATTVETCAATLIASAREHAKTGENGGHATLVAVLVDDTEKYQDMATDENLTLHKLIDFYDRWSRHRHTSS</sequence>
<comment type="subcellular location">
    <subcellularLocation>
        <location evidence="1">Membrane</location>
    </subcellularLocation>
</comment>
<dbReference type="GO" id="GO:0020037">
    <property type="term" value="F:heme binding"/>
    <property type="evidence" value="ECO:0007669"/>
    <property type="project" value="InterPro"/>
</dbReference>
<dbReference type="Proteomes" id="UP000835052">
    <property type="component" value="Unassembled WGS sequence"/>
</dbReference>
<keyword evidence="5" id="KW-0408">Iron</keyword>
<feature type="region of interest" description="Disordered" evidence="8">
    <location>
        <begin position="424"/>
        <end position="499"/>
    </location>
</feature>
<dbReference type="SUPFAM" id="SSF55856">
    <property type="entry name" value="Cytochrome b5-like heme/steroid binding domain"/>
    <property type="match status" value="1"/>
</dbReference>
<reference evidence="10" key="1">
    <citation type="submission" date="2020-10" db="EMBL/GenBank/DDBJ databases">
        <authorList>
            <person name="Kikuchi T."/>
        </authorList>
    </citation>
    <scope>NUCLEOTIDE SEQUENCE</scope>
    <source>
        <strain evidence="10">NKZ352</strain>
    </source>
</reference>
<dbReference type="SMART" id="SM01117">
    <property type="entry name" value="Cyt-b5"/>
    <property type="match status" value="1"/>
</dbReference>
<dbReference type="GO" id="GO:0046872">
    <property type="term" value="F:metal ion binding"/>
    <property type="evidence" value="ECO:0007669"/>
    <property type="project" value="UniProtKB-KW"/>
</dbReference>
<dbReference type="PANTHER" id="PTHR19359">
    <property type="entry name" value="CYTOCHROME B5"/>
    <property type="match status" value="1"/>
</dbReference>
<evidence type="ECO:0000256" key="6">
    <source>
        <dbReference type="ARBA" id="ARBA00023136"/>
    </source>
</evidence>
<dbReference type="OrthoDB" id="260519at2759"/>
<evidence type="ECO:0000256" key="2">
    <source>
        <dbReference type="ARBA" id="ARBA00022617"/>
    </source>
</evidence>
<feature type="compositionally biased region" description="Basic and acidic residues" evidence="8">
    <location>
        <begin position="483"/>
        <end position="499"/>
    </location>
</feature>
<evidence type="ECO:0000256" key="1">
    <source>
        <dbReference type="ARBA" id="ARBA00004370"/>
    </source>
</evidence>
<dbReference type="SUPFAM" id="SSF48452">
    <property type="entry name" value="TPR-like"/>
    <property type="match status" value="1"/>
</dbReference>
<dbReference type="InterPro" id="IPR018506">
    <property type="entry name" value="Cyt_B5_heme-BS"/>
</dbReference>
<evidence type="ECO:0000256" key="8">
    <source>
        <dbReference type="SAM" id="MobiDB-lite"/>
    </source>
</evidence>
<dbReference type="EMBL" id="CAJGYM010000073">
    <property type="protein sequence ID" value="CAD6196485.1"/>
    <property type="molecule type" value="Genomic_DNA"/>
</dbReference>
<evidence type="ECO:0000256" key="4">
    <source>
        <dbReference type="ARBA" id="ARBA00022723"/>
    </source>
</evidence>
<dbReference type="PROSITE" id="PS00191">
    <property type="entry name" value="CYTOCHROME_B5_1"/>
    <property type="match status" value="1"/>
</dbReference>
<evidence type="ECO:0000256" key="3">
    <source>
        <dbReference type="ARBA" id="ARBA00022692"/>
    </source>
</evidence>
<evidence type="ECO:0000313" key="10">
    <source>
        <dbReference type="EMBL" id="CAD6196485.1"/>
    </source>
</evidence>
<comment type="caution">
    <text evidence="10">The sequence shown here is derived from an EMBL/GenBank/DDBJ whole genome shotgun (WGS) entry which is preliminary data.</text>
</comment>
<dbReference type="Gene3D" id="3.10.120.10">
    <property type="entry name" value="Cytochrome b5-like heme/steroid binding domain"/>
    <property type="match status" value="1"/>
</dbReference>
<keyword evidence="4" id="KW-0479">Metal-binding</keyword>
<dbReference type="InterPro" id="IPR001199">
    <property type="entry name" value="Cyt_B5-like_heme/steroid-bd"/>
</dbReference>
<dbReference type="InterPro" id="IPR036400">
    <property type="entry name" value="Cyt_B5-like_heme/steroid_sf"/>
</dbReference>
<dbReference type="PRINTS" id="PR00363">
    <property type="entry name" value="CYTOCHROMEB5"/>
</dbReference>
<name>A0A8S1HTV9_9PELO</name>
<keyword evidence="3" id="KW-0812">Transmembrane</keyword>
<organism evidence="10 11">
    <name type="scientific">Caenorhabditis auriculariae</name>
    <dbReference type="NCBI Taxonomy" id="2777116"/>
    <lineage>
        <taxon>Eukaryota</taxon>
        <taxon>Metazoa</taxon>
        <taxon>Ecdysozoa</taxon>
        <taxon>Nematoda</taxon>
        <taxon>Chromadorea</taxon>
        <taxon>Rhabditida</taxon>
        <taxon>Rhabditina</taxon>
        <taxon>Rhabditomorpha</taxon>
        <taxon>Rhabditoidea</taxon>
        <taxon>Rhabditidae</taxon>
        <taxon>Peloderinae</taxon>
        <taxon>Caenorhabditis</taxon>
    </lineage>
</organism>
<proteinExistence type="inferred from homology"/>